<accession>A0A0A9D5C3</accession>
<reference evidence="2" key="2">
    <citation type="journal article" date="2015" name="Data Brief">
        <title>Shoot transcriptome of the giant reed, Arundo donax.</title>
        <authorList>
            <person name="Barrero R.A."/>
            <person name="Guerrero F.D."/>
            <person name="Moolhuijzen P."/>
            <person name="Goolsby J.A."/>
            <person name="Tidwell J."/>
            <person name="Bellgard S.E."/>
            <person name="Bellgard M.I."/>
        </authorList>
    </citation>
    <scope>NUCLEOTIDE SEQUENCE</scope>
    <source>
        <tissue evidence="2">Shoot tissue taken approximately 20 cm above the soil surface</tissue>
    </source>
</reference>
<sequence>MVRKALWDGIMREGGMRRKSCAHSTLDPCLLAKGFHHPKAPSPSMLWGRRPRSLNPKGSQIAVSPPPINDRRRINTGPHRRIRVPEGNLQCEFTVHN</sequence>
<organism evidence="2">
    <name type="scientific">Arundo donax</name>
    <name type="common">Giant reed</name>
    <name type="synonym">Donax arundinaceus</name>
    <dbReference type="NCBI Taxonomy" id="35708"/>
    <lineage>
        <taxon>Eukaryota</taxon>
        <taxon>Viridiplantae</taxon>
        <taxon>Streptophyta</taxon>
        <taxon>Embryophyta</taxon>
        <taxon>Tracheophyta</taxon>
        <taxon>Spermatophyta</taxon>
        <taxon>Magnoliopsida</taxon>
        <taxon>Liliopsida</taxon>
        <taxon>Poales</taxon>
        <taxon>Poaceae</taxon>
        <taxon>PACMAD clade</taxon>
        <taxon>Arundinoideae</taxon>
        <taxon>Arundineae</taxon>
        <taxon>Arundo</taxon>
    </lineage>
</organism>
<protein>
    <submittedName>
        <fullName evidence="2">Uncharacterized protein</fullName>
    </submittedName>
</protein>
<dbReference type="AlphaFoldDB" id="A0A0A9D5C3"/>
<name>A0A0A9D5C3_ARUDO</name>
<evidence type="ECO:0000256" key="1">
    <source>
        <dbReference type="SAM" id="MobiDB-lite"/>
    </source>
</evidence>
<proteinExistence type="predicted"/>
<feature type="region of interest" description="Disordered" evidence="1">
    <location>
        <begin position="40"/>
        <end position="77"/>
    </location>
</feature>
<evidence type="ECO:0000313" key="2">
    <source>
        <dbReference type="EMBL" id="JAD78937.1"/>
    </source>
</evidence>
<dbReference type="EMBL" id="GBRH01218958">
    <property type="protein sequence ID" value="JAD78937.1"/>
    <property type="molecule type" value="Transcribed_RNA"/>
</dbReference>
<reference evidence="2" key="1">
    <citation type="submission" date="2014-09" db="EMBL/GenBank/DDBJ databases">
        <authorList>
            <person name="Magalhaes I.L.F."/>
            <person name="Oliveira U."/>
            <person name="Santos F.R."/>
            <person name="Vidigal T.H.D.A."/>
            <person name="Brescovit A.D."/>
            <person name="Santos A.J."/>
        </authorList>
    </citation>
    <scope>NUCLEOTIDE SEQUENCE</scope>
    <source>
        <tissue evidence="2">Shoot tissue taken approximately 20 cm above the soil surface</tissue>
    </source>
</reference>